<reference evidence="2 3" key="1">
    <citation type="journal article" date="2011" name="J. Bacteriol.">
        <title>Genome sequence of 'Pedosphaera parvula' Ellin514, an aerobic Verrucomicrobial isolate from pasture soil.</title>
        <authorList>
            <person name="Kant R."/>
            <person name="van Passel M.W."/>
            <person name="Sangwan P."/>
            <person name="Palva A."/>
            <person name="Lucas S."/>
            <person name="Copeland A."/>
            <person name="Lapidus A."/>
            <person name="Glavina Del Rio T."/>
            <person name="Dalin E."/>
            <person name="Tice H."/>
            <person name="Bruce D."/>
            <person name="Goodwin L."/>
            <person name="Pitluck S."/>
            <person name="Chertkov O."/>
            <person name="Larimer F.W."/>
            <person name="Land M.L."/>
            <person name="Hauser L."/>
            <person name="Brettin T.S."/>
            <person name="Detter J.C."/>
            <person name="Han S."/>
            <person name="de Vos W.M."/>
            <person name="Janssen P.H."/>
            <person name="Smidt H."/>
        </authorList>
    </citation>
    <scope>NUCLEOTIDE SEQUENCE [LARGE SCALE GENOMIC DNA]</scope>
    <source>
        <strain evidence="2 3">Ellin514</strain>
    </source>
</reference>
<dbReference type="SUPFAM" id="SSF48726">
    <property type="entry name" value="Immunoglobulin"/>
    <property type="match status" value="2"/>
</dbReference>
<sequence length="969" mass="100871" precursor="true">MKSRKQETTMPRKLLWLAGIMVALLGMAGHPQRASATTAMIFCNGDMGSASGLTTSQINGLRASGFTTMVLFTMSVQTNGDFTFSDGSTVCSGGVYVGPSNWASLINQCRAAQTSINRIEMCIAQWGDTSFRNIKNRIAADGTGSGTVLYRNLQALKSALGIDAIDYDDETIYDASSAISFGQMCGAVGMKVSLCPYTNPGYWQAVKAGLGSTCDQVYLQCYDGGAGNNPTTWNSYFGGLKVIPGYWDYERDSTFLNNMQAWKSAGGNGGFLWPSCTGCNPPADSNEMTQYAHQILNTFNPVVNPVTAADVVGSQVTFSAAFVGSNLTYQWQMIRGGATNNIPGATNTTLTLSNLQLTNTASYQLQASNAAGIVTSTSGSLTVSSVPAAVNNVITSYAAQTGLGFGFSLTPSWTVAPGSLIYGQFPSSTNGDFDLEPNWGDRNVNSLTSGDGLRITPGGNPITTSTNYVTCGNGGSPAAGASVIYTLTGSAGGCNLTNITVYGGWRDGGRDQQAYTVYYSKTTAPATFILLGSVNYNPANAANVPSATRAILRAANGWLATNVAAVKFDFTSPASENGFCGYANIGLFGIPLGPVVVMNTLPVTAADVVGSQVAFTAAFTAASPPAYQWRVISGGTTNDIPGATNTTLALTNLQLTNTAAYQLQASNAYGVALSSPGSLTVSSMPAAVNNVVTSMAAQTGLGNGTAFTPTWTFTTNDNLIAGQLPSNTSGNFSMEVPGRSVNSLTVGGSDSLTQIAASVGYTTSTNYVTCGNGGGAGSSVTYTLTGSASGFNLTNIMVYGGWVDAGRDQQAYTVYYSTMAAPTTFYLLGSVNYNPSNPANVQSATRATLRPSTGALATNVAAVKFDLSNPASENGFCGYSQIALFGTPTQVVVPPATNPTNLSFEVSANSLLINWSSDHTGWRLQCQTNNLDVGIGTNWFDVAGSTITNQMSLPLNPGNGSVFYRLLYP</sequence>
<dbReference type="InterPro" id="IPR003599">
    <property type="entry name" value="Ig_sub"/>
</dbReference>
<feature type="domain" description="Immunoglobulin" evidence="1">
    <location>
        <begin position="305"/>
        <end position="384"/>
    </location>
</feature>
<accession>B9XSH4</accession>
<dbReference type="EMBL" id="ABOX02000080">
    <property type="protein sequence ID" value="EEF57206.1"/>
    <property type="molecule type" value="Genomic_DNA"/>
</dbReference>
<evidence type="ECO:0000313" key="3">
    <source>
        <dbReference type="Proteomes" id="UP000003688"/>
    </source>
</evidence>
<evidence type="ECO:0000313" key="2">
    <source>
        <dbReference type="EMBL" id="EEF57206.1"/>
    </source>
</evidence>
<dbReference type="InterPro" id="IPR013783">
    <property type="entry name" value="Ig-like_fold"/>
</dbReference>
<dbReference type="InterPro" id="IPR036179">
    <property type="entry name" value="Ig-like_dom_sf"/>
</dbReference>
<name>B9XSH4_PEDPL</name>
<dbReference type="AlphaFoldDB" id="B9XSH4"/>
<protein>
    <submittedName>
        <fullName evidence="2">Immunoglobulin subtype</fullName>
    </submittedName>
</protein>
<dbReference type="SMART" id="SM00409">
    <property type="entry name" value="IG"/>
    <property type="match status" value="2"/>
</dbReference>
<keyword evidence="3" id="KW-1185">Reference proteome</keyword>
<organism evidence="2 3">
    <name type="scientific">Pedosphaera parvula (strain Ellin514)</name>
    <dbReference type="NCBI Taxonomy" id="320771"/>
    <lineage>
        <taxon>Bacteria</taxon>
        <taxon>Pseudomonadati</taxon>
        <taxon>Verrucomicrobiota</taxon>
        <taxon>Pedosphaerae</taxon>
        <taxon>Pedosphaerales</taxon>
        <taxon>Pedosphaeraceae</taxon>
        <taxon>Pedosphaera</taxon>
    </lineage>
</organism>
<dbReference type="Proteomes" id="UP000003688">
    <property type="component" value="Unassembled WGS sequence"/>
</dbReference>
<feature type="domain" description="Immunoglobulin" evidence="1">
    <location>
        <begin position="602"/>
        <end position="682"/>
    </location>
</feature>
<dbReference type="STRING" id="320771.Cflav_PD0213"/>
<dbReference type="Gene3D" id="2.60.40.10">
    <property type="entry name" value="Immunoglobulins"/>
    <property type="match status" value="2"/>
</dbReference>
<dbReference type="SUPFAM" id="SSF51445">
    <property type="entry name" value="(Trans)glycosidases"/>
    <property type="match status" value="1"/>
</dbReference>
<dbReference type="InterPro" id="IPR017853">
    <property type="entry name" value="GH"/>
</dbReference>
<proteinExistence type="predicted"/>
<comment type="caution">
    <text evidence="2">The sequence shown here is derived from an EMBL/GenBank/DDBJ whole genome shotgun (WGS) entry which is preliminary data.</text>
</comment>
<gene>
    <name evidence="2" type="ORF">Cflav_PD0213</name>
</gene>
<evidence type="ECO:0000259" key="1">
    <source>
        <dbReference type="SMART" id="SM00409"/>
    </source>
</evidence>